<dbReference type="Pfam" id="PF00271">
    <property type="entry name" value="Helicase_C"/>
    <property type="match status" value="1"/>
</dbReference>
<protein>
    <submittedName>
        <fullName evidence="4">Uncharacterized protein</fullName>
    </submittedName>
</protein>
<gene>
    <name evidence="4" type="ORF">CDEB00056_LOCUS9978</name>
</gene>
<dbReference type="InterPro" id="IPR001650">
    <property type="entry name" value="Helicase_C-like"/>
</dbReference>
<evidence type="ECO:0000256" key="1">
    <source>
        <dbReference type="ARBA" id="ARBA00022801"/>
    </source>
</evidence>
<dbReference type="InterPro" id="IPR038718">
    <property type="entry name" value="SNF2-like_sf"/>
</dbReference>
<organism evidence="4">
    <name type="scientific">Chaetoceros debilis</name>
    <dbReference type="NCBI Taxonomy" id="122233"/>
    <lineage>
        <taxon>Eukaryota</taxon>
        <taxon>Sar</taxon>
        <taxon>Stramenopiles</taxon>
        <taxon>Ochrophyta</taxon>
        <taxon>Bacillariophyta</taxon>
        <taxon>Coscinodiscophyceae</taxon>
        <taxon>Chaetocerotophycidae</taxon>
        <taxon>Chaetocerotales</taxon>
        <taxon>Chaetocerotaceae</taxon>
        <taxon>Chaetoceros</taxon>
    </lineage>
</organism>
<dbReference type="PANTHER" id="PTHR45766:SF6">
    <property type="entry name" value="SWI_SNF-RELATED MATRIX-ASSOCIATED ACTIN-DEPENDENT REGULATOR OF CHROMATIN SUBFAMILY A-LIKE PROTEIN 1"/>
    <property type="match status" value="1"/>
</dbReference>
<proteinExistence type="predicted"/>
<accession>A0A7S3V9C0</accession>
<dbReference type="SUPFAM" id="SSF52540">
    <property type="entry name" value="P-loop containing nucleoside triphosphate hydrolases"/>
    <property type="match status" value="2"/>
</dbReference>
<feature type="domain" description="Helicase ATP-binding" evidence="2">
    <location>
        <begin position="42"/>
        <end position="240"/>
    </location>
</feature>
<dbReference type="InterPro" id="IPR049730">
    <property type="entry name" value="SNF2/RAD54-like_C"/>
</dbReference>
<dbReference type="InterPro" id="IPR000330">
    <property type="entry name" value="SNF2_N"/>
</dbReference>
<dbReference type="PROSITE" id="PS51192">
    <property type="entry name" value="HELICASE_ATP_BIND_1"/>
    <property type="match status" value="1"/>
</dbReference>
<evidence type="ECO:0000259" key="2">
    <source>
        <dbReference type="PROSITE" id="PS51192"/>
    </source>
</evidence>
<name>A0A7S3V9C0_9STRA</name>
<dbReference type="Pfam" id="PF00176">
    <property type="entry name" value="SNF2-rel_dom"/>
    <property type="match status" value="1"/>
</dbReference>
<dbReference type="GO" id="GO:0006281">
    <property type="term" value="P:DNA repair"/>
    <property type="evidence" value="ECO:0007669"/>
    <property type="project" value="TreeGrafter"/>
</dbReference>
<dbReference type="GO" id="GO:0043596">
    <property type="term" value="C:nuclear replication fork"/>
    <property type="evidence" value="ECO:0007669"/>
    <property type="project" value="TreeGrafter"/>
</dbReference>
<dbReference type="PROSITE" id="PS51194">
    <property type="entry name" value="HELICASE_CTER"/>
    <property type="match status" value="1"/>
</dbReference>
<keyword evidence="1" id="KW-0378">Hydrolase</keyword>
<dbReference type="PANTHER" id="PTHR45766">
    <property type="entry name" value="DNA ANNEALING HELICASE AND ENDONUCLEASE ZRANB3 FAMILY MEMBER"/>
    <property type="match status" value="1"/>
</dbReference>
<evidence type="ECO:0000259" key="3">
    <source>
        <dbReference type="PROSITE" id="PS51194"/>
    </source>
</evidence>
<dbReference type="Gene3D" id="3.40.50.300">
    <property type="entry name" value="P-loop containing nucleotide triphosphate hydrolases"/>
    <property type="match status" value="1"/>
</dbReference>
<dbReference type="GO" id="GO:0031297">
    <property type="term" value="P:replication fork processing"/>
    <property type="evidence" value="ECO:0007669"/>
    <property type="project" value="TreeGrafter"/>
</dbReference>
<dbReference type="SMART" id="SM00490">
    <property type="entry name" value="HELICc"/>
    <property type="match status" value="1"/>
</dbReference>
<reference evidence="4" key="1">
    <citation type="submission" date="2021-01" db="EMBL/GenBank/DDBJ databases">
        <authorList>
            <person name="Corre E."/>
            <person name="Pelletier E."/>
            <person name="Niang G."/>
            <person name="Scheremetjew M."/>
            <person name="Finn R."/>
            <person name="Kale V."/>
            <person name="Holt S."/>
            <person name="Cochrane G."/>
            <person name="Meng A."/>
            <person name="Brown T."/>
            <person name="Cohen L."/>
        </authorList>
    </citation>
    <scope>NUCLEOTIDE SEQUENCE</scope>
    <source>
        <strain evidence="4">MM31A-1</strain>
    </source>
</reference>
<sequence length="803" mass="91723">MSKYSNAPTRTPFRILAMYIGYQLIFRGAACLSLFPYQQEGCDRLLQDKRLLLADEMGLGKTVQCIEAMNQIATTRKKFHPREKDDDDNITGDGNAIVNALVICPKSVLGVWESELQTWLSPDVNADIRMVTRATKEFPFEFEQEFPQSKSSTSDIHITLINYDLCNKYRNNLQAFPYDILICDEAHYLKSITAKRTEAVFGAKSGLGGIYSEYLWLLTGTPVLNRPMELFTLLRAIDLVNFGNFKEYTERYCDPKTIKDRRGNFRKDYSGAMNLRELSQRLQPIMLRRYKMDVLTELPLKFRGTRVLHSGDVDSSSTSRLEQERLQEILGTSAGELHSRGKRSDGSEEIEEFGSAAEYSNLVKYLGVEWIDMKDPDQRNLIMGFISAVRKETALMKVDLSAELIEDIVASGEKVVVFAHHREVIHRLVDKFGSKAVFVMGGMSTDDRTDAVRQFQEDDNVRILVGSIRAAGVGVTLTASSTVIFLEMDWSPGVMAQAEDRCHRLGQLNSVSIQYHVFRDTIDEWIAKSLVRKQDNIDQILPSESRSTSTLPKISLTYTLDFGKYEGLRLEDAPRDYIQYLIKKEMWRNRPDLWRALHGKNLIEAKPPHTDVQIETTNDNSKTQPPIFPAPPVSQSNDIKADVLKADVLKADDVKVSYQFDFGMHTGKMWNDTPHSYRQWIIKEGVWKQRANLRSALIEAGIVEDENVIKSGISRSSQKKNKMFPIKSFRLTAQCPYIIEELKARNIAFDEEEKKKITKLKKRLLHWHLEKYPDKEVAATREIELISCNSEKLLSTTTVKKAT</sequence>
<dbReference type="GO" id="GO:0016787">
    <property type="term" value="F:hydrolase activity"/>
    <property type="evidence" value="ECO:0007669"/>
    <property type="project" value="UniProtKB-KW"/>
</dbReference>
<evidence type="ECO:0000313" key="4">
    <source>
        <dbReference type="EMBL" id="CAE0465137.1"/>
    </source>
</evidence>
<feature type="domain" description="Helicase C-terminal" evidence="3">
    <location>
        <begin position="403"/>
        <end position="549"/>
    </location>
</feature>
<dbReference type="GO" id="GO:0005524">
    <property type="term" value="F:ATP binding"/>
    <property type="evidence" value="ECO:0007669"/>
    <property type="project" value="InterPro"/>
</dbReference>
<dbReference type="EMBL" id="HBIO01012827">
    <property type="protein sequence ID" value="CAE0465137.1"/>
    <property type="molecule type" value="Transcribed_RNA"/>
</dbReference>
<dbReference type="AlphaFoldDB" id="A0A7S3V9C0"/>
<dbReference type="InterPro" id="IPR014001">
    <property type="entry name" value="Helicase_ATP-bd"/>
</dbReference>
<dbReference type="Gene3D" id="3.40.50.10810">
    <property type="entry name" value="Tandem AAA-ATPase domain"/>
    <property type="match status" value="1"/>
</dbReference>
<dbReference type="SMART" id="SM00487">
    <property type="entry name" value="DEXDc"/>
    <property type="match status" value="1"/>
</dbReference>
<dbReference type="CDD" id="cd18793">
    <property type="entry name" value="SF2_C_SNF"/>
    <property type="match status" value="1"/>
</dbReference>
<dbReference type="InterPro" id="IPR027417">
    <property type="entry name" value="P-loop_NTPase"/>
</dbReference>